<feature type="domain" description="Glycosyl-hydrolase 97 N-terminal" evidence="2">
    <location>
        <begin position="19"/>
        <end position="268"/>
    </location>
</feature>
<dbReference type="InterPro" id="IPR029483">
    <property type="entry name" value="GH97_C"/>
</dbReference>
<protein>
    <submittedName>
        <fullName evidence="4">Glycoside hydrolase family 97 protein</fullName>
    </submittedName>
</protein>
<dbReference type="AlphaFoldDB" id="A0A7Y0L9N2"/>
<dbReference type="Pfam" id="PF14509">
    <property type="entry name" value="GH97_C"/>
    <property type="match status" value="1"/>
</dbReference>
<dbReference type="Gene3D" id="3.20.20.70">
    <property type="entry name" value="Aldolase class I"/>
    <property type="match status" value="1"/>
</dbReference>
<dbReference type="Proteomes" id="UP000568664">
    <property type="component" value="Unassembled WGS sequence"/>
</dbReference>
<dbReference type="GO" id="GO:0016787">
    <property type="term" value="F:hydrolase activity"/>
    <property type="evidence" value="ECO:0007669"/>
    <property type="project" value="UniProtKB-KW"/>
</dbReference>
<organism evidence="4 5">
    <name type="scientific">Thalassotalea algicola</name>
    <dbReference type="NCBI Taxonomy" id="2716224"/>
    <lineage>
        <taxon>Bacteria</taxon>
        <taxon>Pseudomonadati</taxon>
        <taxon>Pseudomonadota</taxon>
        <taxon>Gammaproteobacteria</taxon>
        <taxon>Alteromonadales</taxon>
        <taxon>Colwelliaceae</taxon>
        <taxon>Thalassotalea</taxon>
    </lineage>
</organism>
<evidence type="ECO:0000259" key="3">
    <source>
        <dbReference type="Pfam" id="PF14509"/>
    </source>
</evidence>
<dbReference type="InterPro" id="IPR014718">
    <property type="entry name" value="GH-type_carb-bd"/>
</dbReference>
<dbReference type="Gene3D" id="2.70.98.10">
    <property type="match status" value="1"/>
</dbReference>
<comment type="caution">
    <text evidence="4">The sequence shown here is derived from an EMBL/GenBank/DDBJ whole genome shotgun (WGS) entry which is preliminary data.</text>
</comment>
<accession>A0A7Y0L9N2</accession>
<dbReference type="EMBL" id="JABBXH010000001">
    <property type="protein sequence ID" value="NMP30012.1"/>
    <property type="molecule type" value="Genomic_DNA"/>
</dbReference>
<dbReference type="PANTHER" id="PTHR35803">
    <property type="entry name" value="GLUCAN 1,4-ALPHA-GLUCOSIDASE SUSB-RELATED"/>
    <property type="match status" value="1"/>
</dbReference>
<dbReference type="InterPro" id="IPR019563">
    <property type="entry name" value="GH97_catalytic"/>
</dbReference>
<evidence type="ECO:0000259" key="2">
    <source>
        <dbReference type="Pfam" id="PF14508"/>
    </source>
</evidence>
<keyword evidence="5" id="KW-1185">Reference proteome</keyword>
<evidence type="ECO:0000313" key="4">
    <source>
        <dbReference type="EMBL" id="NMP30012.1"/>
    </source>
</evidence>
<feature type="domain" description="Glycosyl-hydrolase 97 C-terminal oligomerisation" evidence="3">
    <location>
        <begin position="569"/>
        <end position="670"/>
    </location>
</feature>
<evidence type="ECO:0000313" key="5">
    <source>
        <dbReference type="Proteomes" id="UP000568664"/>
    </source>
</evidence>
<dbReference type="InterPro" id="IPR013785">
    <property type="entry name" value="Aldolase_TIM"/>
</dbReference>
<gene>
    <name evidence="4" type="ORF">HII17_00435</name>
</gene>
<feature type="domain" description="Glycosyl-hydrolase 97 catalytic" evidence="1">
    <location>
        <begin position="286"/>
        <end position="473"/>
    </location>
</feature>
<dbReference type="InterPro" id="IPR052720">
    <property type="entry name" value="Glycosyl_hydrolase_97"/>
</dbReference>
<dbReference type="GO" id="GO:0030246">
    <property type="term" value="F:carbohydrate binding"/>
    <property type="evidence" value="ECO:0007669"/>
    <property type="project" value="InterPro"/>
</dbReference>
<dbReference type="Pfam" id="PF10566">
    <property type="entry name" value="Glyco_hydro_97"/>
    <property type="match status" value="1"/>
</dbReference>
<dbReference type="Pfam" id="PF14508">
    <property type="entry name" value="GH97_N"/>
    <property type="match status" value="1"/>
</dbReference>
<dbReference type="InterPro" id="IPR029486">
    <property type="entry name" value="GH97_N"/>
</dbReference>
<dbReference type="PANTHER" id="PTHR35803:SF1">
    <property type="entry name" value="GLUCAN 1,4-ALPHA-GLUCOSIDASE SUSB"/>
    <property type="match status" value="1"/>
</dbReference>
<evidence type="ECO:0000259" key="1">
    <source>
        <dbReference type="Pfam" id="PF10566"/>
    </source>
</evidence>
<name>A0A7Y0L9N2_9GAMM</name>
<reference evidence="4 5" key="1">
    <citation type="submission" date="2020-04" db="EMBL/GenBank/DDBJ databases">
        <title>Thalassotalea sp. M1531, isolated from the surface of marine red alga.</title>
        <authorList>
            <person name="Pang L."/>
            <person name="Lu D.-C."/>
        </authorList>
    </citation>
    <scope>NUCLEOTIDE SEQUENCE [LARGE SCALE GENOMIC DNA]</scope>
    <source>
        <strain evidence="4 5">M1531</strain>
    </source>
</reference>
<sequence>MLILGIFVAANLSAQNLSITSPDGHLKLTVADKDKVTYQLSYNGNSVIEQSSLGLSFKSAPAFDESFKIASHKKNSQKSTWQQPWGERKNVIDNHNELLVTFSSNRKKASKYQVRFRLFNDGLGFRYEVAKQKGLSDKIEITSEDTQFNIAKADGATAWWIPARGWNRYEYVYNTSSFNSIDRVHTPFTFKNSEGIHVSIHEAALVNYASMTLNQGRFGELEADLTPWSDGIKVKTSANFKTPWRTVQVSKDAIGLLNSDLILNLNEPNKLGDVSWVEPGKYVGIWWGMHINENTWGSGEKHGATTKETMRYMDFAAKYGFSGVLVEGWNIGWDGSWFHNGDVFSFTKSYDDFDLAKVSEYGLQKGVRLVGHHETSGSVTNYRNQMQDAYDLYAKHGVAQIKTGYVADGSDIKRIDDQGITRYEWHDGQFMVNEYLHSITEAAKRKISINTHEPVKATGLRRTYPNWIAREGARGQEFNAWGTPPNPPEHTAILPYTRLLGGPMDFTPGIFDMSFNGLGDKSNRPQTTLAKQLALYVVLYSPIQMAADLPRNYEANMPAFQFIRDVPTDWQDSIALAGEIGDYVVFARQERDGQDWYLGALTDENAREVEVNLGFLAKGKTYQAQIYRDGDNAEWKNNPYDIAIENKQVTSKDKLTLKLATSGGTAIRFKALD</sequence>
<keyword evidence="4" id="KW-0378">Hydrolase</keyword>
<proteinExistence type="predicted"/>